<evidence type="ECO:0000313" key="11">
    <source>
        <dbReference type="Proteomes" id="UP000030680"/>
    </source>
</evidence>
<comment type="similarity">
    <text evidence="2 8">Belongs to the TFB2 family.</text>
</comment>
<dbReference type="RefSeq" id="XP_005707901.1">
    <property type="nucleotide sequence ID" value="XM_005707844.1"/>
</dbReference>
<keyword evidence="5 8" id="KW-0804">Transcription</keyword>
<reference evidence="11" key="1">
    <citation type="journal article" date="2013" name="Science">
        <title>Gene transfer from bacteria and archaea facilitated evolution of an extremophilic eukaryote.</title>
        <authorList>
            <person name="Schonknecht G."/>
            <person name="Chen W.H."/>
            <person name="Ternes C.M."/>
            <person name="Barbier G.G."/>
            <person name="Shrestha R.P."/>
            <person name="Stanke M."/>
            <person name="Brautigam A."/>
            <person name="Baker B.J."/>
            <person name="Banfield J.F."/>
            <person name="Garavito R.M."/>
            <person name="Carr K."/>
            <person name="Wilkerson C."/>
            <person name="Rensing S.A."/>
            <person name="Gagneul D."/>
            <person name="Dickenson N.E."/>
            <person name="Oesterhelt C."/>
            <person name="Lercher M.J."/>
            <person name="Weber A.P."/>
        </authorList>
    </citation>
    <scope>NUCLEOTIDE SEQUENCE [LARGE SCALE GENOMIC DNA]</scope>
    <source>
        <strain evidence="11">074W</strain>
    </source>
</reference>
<evidence type="ECO:0000256" key="6">
    <source>
        <dbReference type="ARBA" id="ARBA00023204"/>
    </source>
</evidence>
<keyword evidence="4 8" id="KW-0805">Transcription regulation</keyword>
<evidence type="ECO:0000313" key="10">
    <source>
        <dbReference type="EMBL" id="EME31381.1"/>
    </source>
</evidence>
<evidence type="ECO:0000256" key="7">
    <source>
        <dbReference type="ARBA" id="ARBA00023242"/>
    </source>
</evidence>
<dbReference type="Pfam" id="PF03849">
    <property type="entry name" value="Tfb2"/>
    <property type="match status" value="1"/>
</dbReference>
<dbReference type="Pfam" id="PF18307">
    <property type="entry name" value="Tfb2_C"/>
    <property type="match status" value="1"/>
</dbReference>
<dbReference type="AlphaFoldDB" id="M2W6K2"/>
<keyword evidence="10" id="KW-0396">Initiation factor</keyword>
<dbReference type="Gene3D" id="1.25.40.10">
    <property type="entry name" value="Tetratricopeptide repeat domain"/>
    <property type="match status" value="1"/>
</dbReference>
<dbReference type="OMA" id="MNEEMVE"/>
<dbReference type="InterPro" id="IPR011990">
    <property type="entry name" value="TPR-like_helical_dom_sf"/>
</dbReference>
<dbReference type="Proteomes" id="UP000030680">
    <property type="component" value="Unassembled WGS sequence"/>
</dbReference>
<protein>
    <recommendedName>
        <fullName evidence="8">General transcription factor IIH subunit 4</fullName>
    </recommendedName>
</protein>
<name>M2W6K2_GALSU</name>
<dbReference type="PANTHER" id="PTHR13152">
    <property type="entry name" value="TFIIH, POLYPEPTIDE 4"/>
    <property type="match status" value="1"/>
</dbReference>
<evidence type="ECO:0000256" key="8">
    <source>
        <dbReference type="RuleBase" id="RU364024"/>
    </source>
</evidence>
<sequence>MKATNRGSLLEYLMDSEWADEVETLYKSPYATSCIFEILSSLQKAILTRLLFIQEIDASTLLKWFQKQSQSQIQTIVNHLVDLRILYRKQGSNSVQFQMNPKFQKSLQDLILRNVVSPFVRKEETDIGDHNTTSQQQLSYDVTFLSQYSRHCWNKILQFLVGLEPLESEPSVRIIEALVESGLIEQVEDGFRITTVGFQFLLKDTREQVWFILENILFSNETNLKIGTKLQKRVMNEEMVEFLFELSFCASGVAYHWKTLSKTQQIYIPYLADLGLIYLHISSSLEKDSYFYVTPLGVTLTRSICWLGDKNNYLLLEDWSNVDNDCRMIVQTNFRVYVYTNCTFQISLLSLFIQFLYRLPNMAVGVITRDSIRTALNNGITAQQMISYLQNHMHPNMKGKLPITIIDQIRLWEAQRFRVTTKHALLLDHFDNMTCFEKTYGTTRIGKFYSISSTEMIGEKIDDLFETRTFFYLHNFERAKEEALQVQPGPELAQEKQALLARIEIAQGNYDEAIQSLEEDNKDDSKVLKWYAIYLKDASERPNILEQVNDLIESNLSGGNQIVTANILVHEGRYEQALELLQRQPTLETAALEVEILLRMNRLDLAKILTERLNQLEGDAVLTHLTTAWVYLAEGSYREAEYIFAELSERHGSSDMLLNGLATAYIGEGKYQEADNILQELVAKNPNYPPALVNCLVTSCHLSKTKEQMDAYRRQLKRVSPDCKWLKELESFEERLSLLA</sequence>
<keyword evidence="7 8" id="KW-0539">Nucleus</keyword>
<gene>
    <name evidence="10" type="ORF">Gasu_13450</name>
</gene>
<dbReference type="GO" id="GO:0003743">
    <property type="term" value="F:translation initiation factor activity"/>
    <property type="evidence" value="ECO:0007669"/>
    <property type="project" value="UniProtKB-KW"/>
</dbReference>
<evidence type="ECO:0000256" key="4">
    <source>
        <dbReference type="ARBA" id="ARBA00023015"/>
    </source>
</evidence>
<dbReference type="KEGG" id="gsl:Gasu_13450"/>
<dbReference type="InterPro" id="IPR004598">
    <property type="entry name" value="TFIIH_p52/Tfb2"/>
</dbReference>
<dbReference type="GeneID" id="17090029"/>
<dbReference type="eggNOG" id="KOG3081">
    <property type="taxonomic scope" value="Eukaryota"/>
</dbReference>
<comment type="function">
    <text evidence="8">Component of the general transcription and DNA repair factor IIH (TFIIH) core complex which is involved in general and transcription-coupled nucleotide excision repair (NER) of damaged DNA.</text>
</comment>
<keyword evidence="3 8" id="KW-0227">DNA damage</keyword>
<evidence type="ECO:0000256" key="3">
    <source>
        <dbReference type="ARBA" id="ARBA00022763"/>
    </source>
</evidence>
<evidence type="ECO:0000256" key="2">
    <source>
        <dbReference type="ARBA" id="ARBA00007132"/>
    </source>
</evidence>
<evidence type="ECO:0000256" key="1">
    <source>
        <dbReference type="ARBA" id="ARBA00004123"/>
    </source>
</evidence>
<organism evidence="10 11">
    <name type="scientific">Galdieria sulphuraria</name>
    <name type="common">Red alga</name>
    <dbReference type="NCBI Taxonomy" id="130081"/>
    <lineage>
        <taxon>Eukaryota</taxon>
        <taxon>Rhodophyta</taxon>
        <taxon>Bangiophyceae</taxon>
        <taxon>Galdieriales</taxon>
        <taxon>Galdieriaceae</taxon>
        <taxon>Galdieria</taxon>
    </lineage>
</organism>
<dbReference type="OrthoDB" id="364513at2759"/>
<dbReference type="eggNOG" id="KOG3471">
    <property type="taxonomic scope" value="Eukaryota"/>
</dbReference>
<comment type="subcellular location">
    <subcellularLocation>
        <location evidence="1 8">Nucleus</location>
    </subcellularLocation>
</comment>
<dbReference type="Pfam" id="PF04733">
    <property type="entry name" value="Coatomer_E"/>
    <property type="match status" value="1"/>
</dbReference>
<dbReference type="GO" id="GO:0006289">
    <property type="term" value="P:nucleotide-excision repair"/>
    <property type="evidence" value="ECO:0007669"/>
    <property type="project" value="InterPro"/>
</dbReference>
<proteinExistence type="inferred from homology"/>
<evidence type="ECO:0000259" key="9">
    <source>
        <dbReference type="Pfam" id="PF18307"/>
    </source>
</evidence>
<evidence type="ECO:0000256" key="5">
    <source>
        <dbReference type="ARBA" id="ARBA00023163"/>
    </source>
</evidence>
<dbReference type="Gene3D" id="3.30.70.2610">
    <property type="match status" value="1"/>
</dbReference>
<keyword evidence="10" id="KW-0648">Protein biosynthesis</keyword>
<feature type="domain" description="Transcription factor Tfb2 C-terminal" evidence="9">
    <location>
        <begin position="407"/>
        <end position="444"/>
    </location>
</feature>
<accession>M2W6K2</accession>
<dbReference type="InterPro" id="IPR040662">
    <property type="entry name" value="Tfb2_C"/>
</dbReference>
<dbReference type="GO" id="GO:0005675">
    <property type="term" value="C:transcription factor TFIIH holo complex"/>
    <property type="evidence" value="ECO:0007669"/>
    <property type="project" value="TreeGrafter"/>
</dbReference>
<dbReference type="GO" id="GO:0000439">
    <property type="term" value="C:transcription factor TFIIH core complex"/>
    <property type="evidence" value="ECO:0007669"/>
    <property type="project" value="InterPro"/>
</dbReference>
<dbReference type="Gramene" id="EME31381">
    <property type="protein sequence ID" value="EME31381"/>
    <property type="gene ID" value="Gasu_13450"/>
</dbReference>
<dbReference type="GO" id="GO:0001671">
    <property type="term" value="F:ATPase activator activity"/>
    <property type="evidence" value="ECO:0007669"/>
    <property type="project" value="InterPro"/>
</dbReference>
<dbReference type="EMBL" id="KB454492">
    <property type="protein sequence ID" value="EME31381.1"/>
    <property type="molecule type" value="Genomic_DNA"/>
</dbReference>
<dbReference type="PANTHER" id="PTHR13152:SF0">
    <property type="entry name" value="GENERAL TRANSCRIPTION FACTOR IIH SUBUNIT 4"/>
    <property type="match status" value="1"/>
</dbReference>
<keyword evidence="6 8" id="KW-0234">DNA repair</keyword>
<dbReference type="STRING" id="130081.M2W6K2"/>
<dbReference type="GO" id="GO:0003690">
    <property type="term" value="F:double-stranded DNA binding"/>
    <property type="evidence" value="ECO:0007669"/>
    <property type="project" value="TreeGrafter"/>
</dbReference>
<keyword evidence="11" id="KW-1185">Reference proteome</keyword>
<dbReference type="SUPFAM" id="SSF48452">
    <property type="entry name" value="TPR-like"/>
    <property type="match status" value="2"/>
</dbReference>